<reference evidence="1 2" key="1">
    <citation type="journal article" date="2014" name="Nat. Commun.">
        <title>Multiple recent horizontal transfers of a large genomic region in cheese making fungi.</title>
        <authorList>
            <person name="Cheeseman K."/>
            <person name="Ropars J."/>
            <person name="Renault P."/>
            <person name="Dupont J."/>
            <person name="Gouzy J."/>
            <person name="Branca A."/>
            <person name="Abraham A.L."/>
            <person name="Ceppi M."/>
            <person name="Conseiller E."/>
            <person name="Debuchy R."/>
            <person name="Malagnac F."/>
            <person name="Goarin A."/>
            <person name="Silar P."/>
            <person name="Lacoste S."/>
            <person name="Sallet E."/>
            <person name="Bensimon A."/>
            <person name="Giraud T."/>
            <person name="Brygoo Y."/>
        </authorList>
    </citation>
    <scope>NUCLEOTIDE SEQUENCE [LARGE SCALE GENOMIC DNA]</scope>
    <source>
        <strain evidence="2">FM 013</strain>
    </source>
</reference>
<proteinExistence type="predicted"/>
<gene>
    <name evidence="1" type="ORF">PCAMFM013_S004g000635</name>
</gene>
<dbReference type="AlphaFoldDB" id="A0A0G4P313"/>
<dbReference type="EMBL" id="HG793137">
    <property type="protein sequence ID" value="CRL20694.1"/>
    <property type="molecule type" value="Genomic_DNA"/>
</dbReference>
<evidence type="ECO:0000313" key="2">
    <source>
        <dbReference type="Proteomes" id="UP000053732"/>
    </source>
</evidence>
<keyword evidence="2" id="KW-1185">Reference proteome</keyword>
<dbReference type="Proteomes" id="UP000053732">
    <property type="component" value="Unassembled WGS sequence"/>
</dbReference>
<protein>
    <submittedName>
        <fullName evidence="1">Str. FM013</fullName>
    </submittedName>
</protein>
<sequence length="52" mass="6001">MGVSTGLINLCRSTTFSYRYLQMIPLMLFTLERRMLGLISEMVTLQAREDAE</sequence>
<evidence type="ECO:0000313" key="1">
    <source>
        <dbReference type="EMBL" id="CRL20694.1"/>
    </source>
</evidence>
<accession>A0A0G4P313</accession>
<organism evidence="1 2">
    <name type="scientific">Penicillium camemberti (strain FM 013)</name>
    <dbReference type="NCBI Taxonomy" id="1429867"/>
    <lineage>
        <taxon>Eukaryota</taxon>
        <taxon>Fungi</taxon>
        <taxon>Dikarya</taxon>
        <taxon>Ascomycota</taxon>
        <taxon>Pezizomycotina</taxon>
        <taxon>Eurotiomycetes</taxon>
        <taxon>Eurotiomycetidae</taxon>
        <taxon>Eurotiales</taxon>
        <taxon>Aspergillaceae</taxon>
        <taxon>Penicillium</taxon>
    </lineage>
</organism>
<name>A0A0G4P313_PENC3</name>